<dbReference type="Pfam" id="PF00496">
    <property type="entry name" value="SBP_bac_5"/>
    <property type="match status" value="1"/>
</dbReference>
<dbReference type="RefSeq" id="WP_013256650.1">
    <property type="nucleotide sequence ID" value="NC_014364.1"/>
</dbReference>
<dbReference type="GO" id="GO:0030288">
    <property type="term" value="C:outer membrane-bounded periplasmic space"/>
    <property type="evidence" value="ECO:0007669"/>
    <property type="project" value="UniProtKB-ARBA"/>
</dbReference>
<dbReference type="PANTHER" id="PTHR30290">
    <property type="entry name" value="PERIPLASMIC BINDING COMPONENT OF ABC TRANSPORTER"/>
    <property type="match status" value="1"/>
</dbReference>
<feature type="domain" description="Solute-binding protein family 5" evidence="7">
    <location>
        <begin position="98"/>
        <end position="465"/>
    </location>
</feature>
<feature type="chain" id="PRO_5003150803" evidence="6">
    <location>
        <begin position="26"/>
        <end position="555"/>
    </location>
</feature>
<feature type="region of interest" description="Disordered" evidence="5">
    <location>
        <begin position="26"/>
        <end position="54"/>
    </location>
</feature>
<dbReference type="CDD" id="cd08504">
    <property type="entry name" value="PBP2_OppA"/>
    <property type="match status" value="1"/>
</dbReference>
<reference evidence="8 9" key="1">
    <citation type="journal article" date="2010" name="Stand. Genomic Sci.">
        <title>Complete genome sequence of Spirochaeta smaragdinae type strain (SEBR 4228).</title>
        <authorList>
            <person name="Mavromatis K."/>
            <person name="Yasawong M."/>
            <person name="Chertkov O."/>
            <person name="Lapidus A."/>
            <person name="Lucas S."/>
            <person name="Nolan M."/>
            <person name="Del Rio T.G."/>
            <person name="Tice H."/>
            <person name="Cheng J.F."/>
            <person name="Pitluck S."/>
            <person name="Liolios K."/>
            <person name="Ivanova N."/>
            <person name="Tapia R."/>
            <person name="Han C."/>
            <person name="Bruce D."/>
            <person name="Goodwin L."/>
            <person name="Pati A."/>
            <person name="Chen A."/>
            <person name="Palaniappan K."/>
            <person name="Land M."/>
            <person name="Hauser L."/>
            <person name="Chang Y.J."/>
            <person name="Jeffries C.D."/>
            <person name="Detter J.C."/>
            <person name="Rohde M."/>
            <person name="Brambilla E."/>
            <person name="Spring S."/>
            <person name="Goker M."/>
            <person name="Sikorski J."/>
            <person name="Woyke T."/>
            <person name="Bristow J."/>
            <person name="Eisen J.A."/>
            <person name="Markowitz V."/>
            <person name="Hugenholtz P."/>
            <person name="Klenk H.P."/>
            <person name="Kyrpides N.C."/>
        </authorList>
    </citation>
    <scope>NUCLEOTIDE SEQUENCE [LARGE SCALE GENOMIC DNA]</scope>
    <source>
        <strain evidence="9">DSM 11293 / JCM 15392 / SEBR 4228</strain>
    </source>
</reference>
<dbReference type="InterPro" id="IPR000914">
    <property type="entry name" value="SBP_5_dom"/>
</dbReference>
<dbReference type="GO" id="GO:0015833">
    <property type="term" value="P:peptide transport"/>
    <property type="evidence" value="ECO:0007669"/>
    <property type="project" value="TreeGrafter"/>
</dbReference>
<evidence type="ECO:0000256" key="1">
    <source>
        <dbReference type="ARBA" id="ARBA00004196"/>
    </source>
</evidence>
<dbReference type="AlphaFoldDB" id="E1R9M5"/>
<dbReference type="GO" id="GO:0043190">
    <property type="term" value="C:ATP-binding cassette (ABC) transporter complex"/>
    <property type="evidence" value="ECO:0007669"/>
    <property type="project" value="InterPro"/>
</dbReference>
<dbReference type="OrthoDB" id="9801912at2"/>
<evidence type="ECO:0000313" key="9">
    <source>
        <dbReference type="Proteomes" id="UP000002318"/>
    </source>
</evidence>
<dbReference type="Proteomes" id="UP000002318">
    <property type="component" value="Chromosome"/>
</dbReference>
<evidence type="ECO:0000256" key="3">
    <source>
        <dbReference type="ARBA" id="ARBA00022448"/>
    </source>
</evidence>
<dbReference type="Gene3D" id="3.90.76.10">
    <property type="entry name" value="Dipeptide-binding Protein, Domain 1"/>
    <property type="match status" value="1"/>
</dbReference>
<evidence type="ECO:0000259" key="7">
    <source>
        <dbReference type="Pfam" id="PF00496"/>
    </source>
</evidence>
<comment type="similarity">
    <text evidence="2">Belongs to the bacterial solute-binding protein 5 family.</text>
</comment>
<dbReference type="InterPro" id="IPR030678">
    <property type="entry name" value="Peptide/Ni-bd"/>
</dbReference>
<feature type="compositionally biased region" description="Polar residues" evidence="5">
    <location>
        <begin position="39"/>
        <end position="53"/>
    </location>
</feature>
<dbReference type="SUPFAM" id="SSF53850">
    <property type="entry name" value="Periplasmic binding protein-like II"/>
    <property type="match status" value="1"/>
</dbReference>
<dbReference type="eggNOG" id="COG4166">
    <property type="taxonomic scope" value="Bacteria"/>
</dbReference>
<dbReference type="Gene3D" id="3.40.190.10">
    <property type="entry name" value="Periplasmic binding protein-like II"/>
    <property type="match status" value="1"/>
</dbReference>
<accession>E1R9M5</accession>
<keyword evidence="9" id="KW-1185">Reference proteome</keyword>
<dbReference type="PIRSF" id="PIRSF002741">
    <property type="entry name" value="MppA"/>
    <property type="match status" value="1"/>
</dbReference>
<dbReference type="EMBL" id="CP002116">
    <property type="protein sequence ID" value="ADK83194.1"/>
    <property type="molecule type" value="Genomic_DNA"/>
</dbReference>
<protein>
    <submittedName>
        <fullName evidence="8">Extracellular solute-binding protein family 5</fullName>
    </submittedName>
</protein>
<evidence type="ECO:0000256" key="6">
    <source>
        <dbReference type="SAM" id="SignalP"/>
    </source>
</evidence>
<sequence length="555" mass="62572">MKTTTKIVTISLLFCVLLASCQSTAESQADPPKPEDRSQPQSENQAQEPQANDENMLVVSLSPPKINLDPLHTFTSTEAQIYTAIYEGLVTYHPFTLEPMPAVAEYWEISSDRKTYRFHIRESARYWNGDQVEPEHFRDTWLALINPANPGEYGSLLDIIKGARDYRLGLNDDPTSVGITVPEPGILQVELEKPAPHFLKILCHHSFSPLHPKMLEVKDWSNMTTVLGNGPFTIVESNDTEMVLKKNQLYWDSNAVHLDGINIVYSDDGKWAARSIDNGTLHWAEGNVDFDILENKEAMILNPVFSTTYFFFSSSSSQSESYNNPQLRRALGLLVPWDEVRSTQYMYLPTDSLVPQISGYPTVHGIAATDSETAMKLLDEAGFSDGKGLPEIKFLIPEGTEAQRIADLMAEAWRKALGVKVTIENAGFGDYYERIKNEDFTLGVLTWVGDFADPLSFLQMWTSDAALNVGKYHNDRYDAMVSEAATEENEIERYKEMATAEQLLLDDATVLPIKHAPAFNIIDLDRVRGWFPNPLDIHPFKYLEFEQFILPDGVV</sequence>
<evidence type="ECO:0000256" key="4">
    <source>
        <dbReference type="ARBA" id="ARBA00022729"/>
    </source>
</evidence>
<keyword evidence="4 6" id="KW-0732">Signal</keyword>
<dbReference type="GO" id="GO:1904680">
    <property type="term" value="F:peptide transmembrane transporter activity"/>
    <property type="evidence" value="ECO:0007669"/>
    <property type="project" value="TreeGrafter"/>
</dbReference>
<dbReference type="KEGG" id="ssm:Spirs_4114"/>
<dbReference type="InterPro" id="IPR039424">
    <property type="entry name" value="SBP_5"/>
</dbReference>
<comment type="subcellular location">
    <subcellularLocation>
        <location evidence="1">Cell envelope</location>
    </subcellularLocation>
</comment>
<gene>
    <name evidence="8" type="ordered locus">Spirs_4114</name>
</gene>
<proteinExistence type="inferred from homology"/>
<keyword evidence="3" id="KW-0813">Transport</keyword>
<dbReference type="Gene3D" id="3.10.105.10">
    <property type="entry name" value="Dipeptide-binding Protein, Domain 3"/>
    <property type="match status" value="1"/>
</dbReference>
<dbReference type="PANTHER" id="PTHR30290:SF10">
    <property type="entry name" value="PERIPLASMIC OLIGOPEPTIDE-BINDING PROTEIN-RELATED"/>
    <property type="match status" value="1"/>
</dbReference>
<evidence type="ECO:0000313" key="8">
    <source>
        <dbReference type="EMBL" id="ADK83194.1"/>
    </source>
</evidence>
<feature type="signal peptide" evidence="6">
    <location>
        <begin position="1"/>
        <end position="25"/>
    </location>
</feature>
<name>E1R9M5_SEDSS</name>
<dbReference type="STRING" id="573413.Spirs_4114"/>
<evidence type="ECO:0000256" key="5">
    <source>
        <dbReference type="SAM" id="MobiDB-lite"/>
    </source>
</evidence>
<evidence type="ECO:0000256" key="2">
    <source>
        <dbReference type="ARBA" id="ARBA00005695"/>
    </source>
</evidence>
<dbReference type="HOGENOM" id="CLU_017028_0_3_12"/>
<organism evidence="8 9">
    <name type="scientific">Sediminispirochaeta smaragdinae (strain DSM 11293 / JCM 15392 / SEBR 4228)</name>
    <name type="common">Spirochaeta smaragdinae</name>
    <dbReference type="NCBI Taxonomy" id="573413"/>
    <lineage>
        <taxon>Bacteria</taxon>
        <taxon>Pseudomonadati</taxon>
        <taxon>Spirochaetota</taxon>
        <taxon>Spirochaetia</taxon>
        <taxon>Spirochaetales</taxon>
        <taxon>Spirochaetaceae</taxon>
        <taxon>Sediminispirochaeta</taxon>
    </lineage>
</organism>
<dbReference type="PROSITE" id="PS51257">
    <property type="entry name" value="PROKAR_LIPOPROTEIN"/>
    <property type="match status" value="1"/>
</dbReference>